<sequence length="735" mass="82140">MDMKKYEVGESILFDIGQKILEAHWQDLLANTSLRFEKVLDVVTVHQQKQGIQNVRPKNLAPKAQQAYFQTGAGQTQHLITDFFTDSTKIYQQLKALDSILVRNLGPEQIIWPFSNRPQDLLADEPSVPPNEAAQLGVRLVLSDELLTQLFTTETAKQYPSFAAFKNAIYLHLAQNIISNLDILVYFFGAAPIAMPEASGVKRSAIQAKRFLNCNMFQDFDSYLLSLRKAASEPQPKLLQAPLFLRPQKGDLDYRQGVQYLDLQVLDIQPNVADGVFDYQVQFLKLFLLFNVVHTTDPEKLTTAAQRFYQVANEDPTQPSQARPRVTAYLQEMREFATKFFPKTDYQTALDKMTQVVANETQAPTAQLALEFAQSGLFQFGQQLAAKNQRILTGEPYQLRGYTDKSLEIQQFIGSAIELGLNYRFLDGTGEFLQLRSQQQSAIINARITAKNPLILQAILADQQAMNNLLGFAQVAVPKGFVATDLTVAKSLFHAEFEKSGVVIAPQNGPKTAQQVFTTPIDEHTFTTSFLEALDYDDTVVVKAFIPGSVYDFYILDQRILAILEQVPVNVVGDGQSDIESLIDQKNDDDRRGRLGQRPLVTIPKTAATAAFLAQHQQNYQTIPDRGEQVFLSAIADLAAGGDSFDVYEEVDQSYQKLVLRIAQTLNMQQGHVAMIIPNIYAPYQPQPNSAIVTDVAAAVSIIPYSFPFAGNQRKLSQVIIQSLFSNSAKERADD</sequence>
<dbReference type="InterPro" id="IPR006334">
    <property type="entry name" value="Glut_cys_ligase"/>
</dbReference>
<dbReference type="GO" id="GO:0006750">
    <property type="term" value="P:glutathione biosynthetic process"/>
    <property type="evidence" value="ECO:0007669"/>
    <property type="project" value="UniProtKB-UniPathway"/>
</dbReference>
<reference evidence="1 2" key="1">
    <citation type="journal article" date="2015" name="Genome Announc.">
        <title>Expanding the biotechnology potential of lactobacilli through comparative genomics of 213 strains and associated genera.</title>
        <authorList>
            <person name="Sun Z."/>
            <person name="Harris H.M."/>
            <person name="McCann A."/>
            <person name="Guo C."/>
            <person name="Argimon S."/>
            <person name="Zhang W."/>
            <person name="Yang X."/>
            <person name="Jeffery I.B."/>
            <person name="Cooney J.C."/>
            <person name="Kagawa T.F."/>
            <person name="Liu W."/>
            <person name="Song Y."/>
            <person name="Salvetti E."/>
            <person name="Wrobel A."/>
            <person name="Rasinkangas P."/>
            <person name="Parkhill J."/>
            <person name="Rea M.C."/>
            <person name="O'Sullivan O."/>
            <person name="Ritari J."/>
            <person name="Douillard F.P."/>
            <person name="Paul Ross R."/>
            <person name="Yang R."/>
            <person name="Briner A.E."/>
            <person name="Felis G.E."/>
            <person name="de Vos W.M."/>
            <person name="Barrangou R."/>
            <person name="Klaenhammer T.R."/>
            <person name="Caufield P.W."/>
            <person name="Cui Y."/>
            <person name="Zhang H."/>
            <person name="O'Toole P.W."/>
        </authorList>
    </citation>
    <scope>NUCLEOTIDE SEQUENCE [LARGE SCALE GENOMIC DNA]</scope>
    <source>
        <strain evidence="1 2">DSM 18527</strain>
    </source>
</reference>
<dbReference type="GO" id="GO:0046872">
    <property type="term" value="F:metal ion binding"/>
    <property type="evidence" value="ECO:0007669"/>
    <property type="project" value="TreeGrafter"/>
</dbReference>
<dbReference type="PANTHER" id="PTHR38761:SF1">
    <property type="entry name" value="GLUTAMATE--CYSTEINE LIGASE"/>
    <property type="match status" value="1"/>
</dbReference>
<comment type="caution">
    <text evidence="1">The sequence shown here is derived from an EMBL/GenBank/DDBJ whole genome shotgun (WGS) entry which is preliminary data.</text>
</comment>
<gene>
    <name evidence="1" type="ORF">FC83_GL002552</name>
</gene>
<dbReference type="eggNOG" id="COG2918">
    <property type="taxonomic scope" value="Bacteria"/>
</dbReference>
<dbReference type="GO" id="GO:0004357">
    <property type="term" value="F:glutamate-cysteine ligase activity"/>
    <property type="evidence" value="ECO:0007669"/>
    <property type="project" value="InterPro"/>
</dbReference>
<organism evidence="1 2">
    <name type="scientific">Agrilactobacillus composti DSM 18527 = JCM 14202</name>
    <dbReference type="NCBI Taxonomy" id="1423734"/>
    <lineage>
        <taxon>Bacteria</taxon>
        <taxon>Bacillati</taxon>
        <taxon>Bacillota</taxon>
        <taxon>Bacilli</taxon>
        <taxon>Lactobacillales</taxon>
        <taxon>Lactobacillaceae</taxon>
        <taxon>Agrilactobacillus</taxon>
    </lineage>
</organism>
<evidence type="ECO:0000313" key="2">
    <source>
        <dbReference type="Proteomes" id="UP000051236"/>
    </source>
</evidence>
<dbReference type="UniPathway" id="UPA00142">
    <property type="reaction ID" value="UER00209"/>
</dbReference>
<protein>
    <submittedName>
        <fullName evidence="1">Uncharacterized protein</fullName>
    </submittedName>
</protein>
<dbReference type="eggNOG" id="COG1181">
    <property type="taxonomic scope" value="Bacteria"/>
</dbReference>
<dbReference type="STRING" id="1423734.FC83_GL002552"/>
<evidence type="ECO:0000313" key="1">
    <source>
        <dbReference type="EMBL" id="KRM36677.1"/>
    </source>
</evidence>
<dbReference type="RefSeq" id="WP_057002293.1">
    <property type="nucleotide sequence ID" value="NZ_AZGA01000002.1"/>
</dbReference>
<name>A0A0R1Y4H9_9LACO</name>
<dbReference type="AlphaFoldDB" id="A0A0R1Y4H9"/>
<dbReference type="PATRIC" id="fig|1423734.3.peg.2588"/>
<keyword evidence="2" id="KW-1185">Reference proteome</keyword>
<dbReference type="InterPro" id="IPR014746">
    <property type="entry name" value="Gln_synth/guanido_kin_cat_dom"/>
</dbReference>
<dbReference type="PANTHER" id="PTHR38761">
    <property type="entry name" value="GLUTAMATE--CYSTEINE LIGASE"/>
    <property type="match status" value="1"/>
</dbReference>
<dbReference type="SUPFAM" id="SSF55931">
    <property type="entry name" value="Glutamine synthetase/guanido kinase"/>
    <property type="match status" value="1"/>
</dbReference>
<dbReference type="EMBL" id="AZGA01000002">
    <property type="protein sequence ID" value="KRM36677.1"/>
    <property type="molecule type" value="Genomic_DNA"/>
</dbReference>
<dbReference type="Proteomes" id="UP000051236">
    <property type="component" value="Unassembled WGS sequence"/>
</dbReference>
<accession>A0A0R1Y4H9</accession>
<proteinExistence type="predicted"/>
<dbReference type="Gene3D" id="3.30.590.20">
    <property type="match status" value="2"/>
</dbReference>
<dbReference type="GO" id="GO:0005829">
    <property type="term" value="C:cytosol"/>
    <property type="evidence" value="ECO:0007669"/>
    <property type="project" value="TreeGrafter"/>
</dbReference>